<protein>
    <submittedName>
        <fullName evidence="1">14245_t:CDS:1</fullName>
    </submittedName>
</protein>
<gene>
    <name evidence="1" type="ORF">FMOSSE_LOCUS15761</name>
</gene>
<keyword evidence="2" id="KW-1185">Reference proteome</keyword>
<evidence type="ECO:0000313" key="2">
    <source>
        <dbReference type="Proteomes" id="UP000789375"/>
    </source>
</evidence>
<dbReference type="EMBL" id="CAJVPP010017784">
    <property type="protein sequence ID" value="CAG8733547.1"/>
    <property type="molecule type" value="Genomic_DNA"/>
</dbReference>
<proteinExistence type="predicted"/>
<organism evidence="1 2">
    <name type="scientific">Funneliformis mosseae</name>
    <name type="common">Endomycorrhizal fungus</name>
    <name type="synonym">Glomus mosseae</name>
    <dbReference type="NCBI Taxonomy" id="27381"/>
    <lineage>
        <taxon>Eukaryota</taxon>
        <taxon>Fungi</taxon>
        <taxon>Fungi incertae sedis</taxon>
        <taxon>Mucoromycota</taxon>
        <taxon>Glomeromycotina</taxon>
        <taxon>Glomeromycetes</taxon>
        <taxon>Glomerales</taxon>
        <taxon>Glomeraceae</taxon>
        <taxon>Funneliformis</taxon>
    </lineage>
</organism>
<accession>A0A9N9IGT8</accession>
<dbReference type="AlphaFoldDB" id="A0A9N9IGT8"/>
<sequence>MPYVSQEKCSRIYTLYKEGYSTRTIAKMEMLAHHQFYEYIKKEQLEVLMINPNRVIRVSFMDIMVTSGKCSTAVE</sequence>
<reference evidence="1" key="1">
    <citation type="submission" date="2021-06" db="EMBL/GenBank/DDBJ databases">
        <authorList>
            <person name="Kallberg Y."/>
            <person name="Tangrot J."/>
            <person name="Rosling A."/>
        </authorList>
    </citation>
    <scope>NUCLEOTIDE SEQUENCE</scope>
    <source>
        <strain evidence="1">87-6 pot B 2015</strain>
    </source>
</reference>
<name>A0A9N9IGT8_FUNMO</name>
<comment type="caution">
    <text evidence="1">The sequence shown here is derived from an EMBL/GenBank/DDBJ whole genome shotgun (WGS) entry which is preliminary data.</text>
</comment>
<evidence type="ECO:0000313" key="1">
    <source>
        <dbReference type="EMBL" id="CAG8733547.1"/>
    </source>
</evidence>
<dbReference type="Proteomes" id="UP000789375">
    <property type="component" value="Unassembled WGS sequence"/>
</dbReference>
<feature type="non-terminal residue" evidence="1">
    <location>
        <position position="75"/>
    </location>
</feature>